<organism evidence="1 2">
    <name type="scientific">Porphyromonas gingivalis (strain ATCC 33277 / DSM 20709 / CIP 103683 / JCM 12257 / NCTC 11834 / 2561)</name>
    <dbReference type="NCBI Taxonomy" id="431947"/>
    <lineage>
        <taxon>Bacteria</taxon>
        <taxon>Pseudomonadati</taxon>
        <taxon>Bacteroidota</taxon>
        <taxon>Bacteroidia</taxon>
        <taxon>Bacteroidales</taxon>
        <taxon>Porphyromonadaceae</taxon>
        <taxon>Porphyromonas</taxon>
    </lineage>
</organism>
<accession>B2RJ66</accession>
<dbReference type="AlphaFoldDB" id="B2RJ66"/>
<reference evidence="1 2" key="1">
    <citation type="journal article" date="2008" name="DNA Res.">
        <title>Determination of the genome sequence of Porphyromonas gingivalis strain ATCC 33277 and genomic comparison with strain W83 revealed extensive genome rearrangements in P. gingivalis.</title>
        <authorList>
            <person name="Naito M."/>
            <person name="Hirakawa H."/>
            <person name="Yamashita A."/>
            <person name="Ohara N."/>
            <person name="Shoji M."/>
            <person name="Yukitake H."/>
            <person name="Nakayama K."/>
            <person name="Toh H."/>
            <person name="Yoshimura F."/>
            <person name="Kuhara S."/>
            <person name="Hattori M."/>
            <person name="Hayashi T."/>
            <person name="Nakayama K."/>
        </authorList>
    </citation>
    <scope>NUCLEOTIDE SEQUENCE [LARGE SCALE GENOMIC DNA]</scope>
    <source>
        <strain evidence="2">ATCC 33277 / DSM 20709 / CIP 103683 / JCM 12257 / NCTC 11834 / 2561</strain>
    </source>
</reference>
<dbReference type="HOGENOM" id="CLU_3187177_0_0_10"/>
<sequence>MGEAFCAVMIFPICDATVGRYNCNRITSNSFDDIIMTVSVCLVSGK</sequence>
<name>B2RJ66_PORG3</name>
<dbReference type="KEGG" id="pgn:PGN_0892"/>
<gene>
    <name evidence="1" type="ordered locus">PGN_0892</name>
</gene>
<protein>
    <submittedName>
        <fullName evidence="1">Uncharacterized protein</fullName>
    </submittedName>
</protein>
<dbReference type="Proteomes" id="UP000008842">
    <property type="component" value="Chromosome"/>
</dbReference>
<dbReference type="EMBL" id="AP009380">
    <property type="protein sequence ID" value="BAG33411.1"/>
    <property type="molecule type" value="Genomic_DNA"/>
</dbReference>
<proteinExistence type="predicted"/>
<evidence type="ECO:0000313" key="2">
    <source>
        <dbReference type="Proteomes" id="UP000008842"/>
    </source>
</evidence>
<evidence type="ECO:0000313" key="1">
    <source>
        <dbReference type="EMBL" id="BAG33411.1"/>
    </source>
</evidence>